<proteinExistence type="predicted"/>
<dbReference type="GO" id="GO:0006071">
    <property type="term" value="P:glycerol metabolic process"/>
    <property type="evidence" value="ECO:0007669"/>
    <property type="project" value="InterPro"/>
</dbReference>
<evidence type="ECO:0000313" key="3">
    <source>
        <dbReference type="EMBL" id="KEQ02061.1"/>
    </source>
</evidence>
<gene>
    <name evidence="3" type="ORF">SASC598J21_001560</name>
    <name evidence="4" type="ORF">SASC598J21_001570</name>
</gene>
<evidence type="ECO:0000313" key="4">
    <source>
        <dbReference type="EMBL" id="KEQ02062.1"/>
    </source>
</evidence>
<dbReference type="EMBL" id="AVQL01000138">
    <property type="protein sequence ID" value="KEQ02061.1"/>
    <property type="molecule type" value="Genomic_DNA"/>
</dbReference>
<dbReference type="AlphaFoldDB" id="A0A074VE27"/>
<organism evidence="4 5">
    <name type="scientific">Snodgrassella alvi SCGC AB-598-J21</name>
    <dbReference type="NCBI Taxonomy" id="1385367"/>
    <lineage>
        <taxon>Bacteria</taxon>
        <taxon>Pseudomonadati</taxon>
        <taxon>Pseudomonadota</taxon>
        <taxon>Betaproteobacteria</taxon>
        <taxon>Neisseriales</taxon>
        <taxon>Neisseriaceae</taxon>
        <taxon>Snodgrassella</taxon>
    </lineage>
</organism>
<name>A0A074VE27_9NEIS</name>
<comment type="caution">
    <text evidence="4">The sequence shown here is derived from an EMBL/GenBank/DDBJ whole genome shotgun (WGS) entry which is preliminary data.</text>
</comment>
<dbReference type="InterPro" id="IPR036117">
    <property type="entry name" value="DhaL_dom_sf"/>
</dbReference>
<evidence type="ECO:0000259" key="2">
    <source>
        <dbReference type="PROSITE" id="PS51480"/>
    </source>
</evidence>
<reference evidence="4 5" key="1">
    <citation type="journal article" date="2014" name="PLoS Genet.">
        <title>Hidden diversity in honey bee gut symbionts detected by single-cell genomics.</title>
        <authorList>
            <person name="Engel P."/>
            <person name="Stepanauskas R."/>
            <person name="Moran N."/>
        </authorList>
    </citation>
    <scope>NUCLEOTIDE SEQUENCE [LARGE SCALE GENOMIC DNA]</scope>
    <source>
        <strain evidence="4 5">SCGC AB-598-J21</strain>
    </source>
</reference>
<feature type="region of interest" description="Disordered" evidence="1">
    <location>
        <begin position="1"/>
        <end position="20"/>
    </location>
</feature>
<dbReference type="Pfam" id="PF02734">
    <property type="entry name" value="Dak2"/>
    <property type="match status" value="1"/>
</dbReference>
<evidence type="ECO:0000313" key="5">
    <source>
        <dbReference type="Proteomes" id="UP000027644"/>
    </source>
</evidence>
<dbReference type="EMBL" id="AVQL01000138">
    <property type="protein sequence ID" value="KEQ02062.1"/>
    <property type="molecule type" value="Genomic_DNA"/>
</dbReference>
<dbReference type="InterPro" id="IPR004007">
    <property type="entry name" value="DhaL_dom"/>
</dbReference>
<dbReference type="Gene3D" id="1.25.40.340">
    <property type="match status" value="1"/>
</dbReference>
<feature type="domain" description="DhaL" evidence="2">
    <location>
        <begin position="1"/>
        <end position="50"/>
    </location>
</feature>
<dbReference type="PROSITE" id="PS51480">
    <property type="entry name" value="DHAL"/>
    <property type="match status" value="1"/>
</dbReference>
<dbReference type="GO" id="GO:0004371">
    <property type="term" value="F:glycerone kinase activity"/>
    <property type="evidence" value="ECO:0007669"/>
    <property type="project" value="InterPro"/>
</dbReference>
<accession>A0A074VE27</accession>
<sequence>IQAAREGAEKTAGMHKAGAGRSSYVNQQNLAGVPDPGAVAVAEVFTALGKLQIKL</sequence>
<feature type="non-terminal residue" evidence="4">
    <location>
        <position position="1"/>
    </location>
</feature>
<evidence type="ECO:0000256" key="1">
    <source>
        <dbReference type="SAM" id="MobiDB-lite"/>
    </source>
</evidence>
<dbReference type="Proteomes" id="UP000027644">
    <property type="component" value="Unassembled WGS sequence"/>
</dbReference>
<dbReference type="SUPFAM" id="SSF101473">
    <property type="entry name" value="DhaL-like"/>
    <property type="match status" value="1"/>
</dbReference>
<protein>
    <submittedName>
        <fullName evidence="4">DAK2 domain</fullName>
    </submittedName>
</protein>